<evidence type="ECO:0000313" key="2">
    <source>
        <dbReference type="Proteomes" id="UP000188605"/>
    </source>
</evidence>
<gene>
    <name evidence="1" type="ORF">AN396_01700</name>
</gene>
<dbReference type="EMBL" id="LJDB01000013">
    <property type="protein sequence ID" value="ONI42419.1"/>
    <property type="molecule type" value="Genomic_DNA"/>
</dbReference>
<protein>
    <submittedName>
        <fullName evidence="1">Uncharacterized protein</fullName>
    </submittedName>
</protein>
<name>A0ACC8XG87_9FIRM</name>
<sequence length="537" mass="59609">MSKRYKLFSFILCILVIIGISEFIRTYSSFSIFNAPKILKSNNYIQALSSVAINEDSSQIRLFEIPLQNQQISSGVIGVPASNNNPIVFILHDLNYTQKPYDHGFTYLVKHLADNGYLTISLNISSTFDFKSAQLINIDSLRHLVFQHLYFLDQSISNNKLHYSLDLSNKGNLNQISLIGHGVGGFGAYSLSNSSEINFHSALLISPTFISSAKSIIVPSLPLGIILPQLDGEVKSLDGQKIYDTLSISNELIDPISNLFLKNANHNYFNTMLSSDDSIKLKYNYDKINKLTPLEQQEFLKNYTLDFLNYYHFNPSNKNIGLNSSLIAPDSIYGFKVLTSLCTPNSLGILTPSSNNSTTLNSLGGEISMNNASLNYVVESYMAPHDSAIGFQQPGLPENLGLFKVSWNVSSGTFSTKIPESSKDISKYNALSLWISIDPMNSLNIEPLSFIIQFKDKFGKIDQILIDSNSIALQQPDGETISNAYQTQWSTFTPLSNIRIPLSLLTNISKTNLSSLSIKFNQINSGAILLGNISFLK</sequence>
<keyword evidence="2" id="KW-1185">Reference proteome</keyword>
<proteinExistence type="predicted"/>
<organism evidence="1 2">
    <name type="scientific">Candidatus Epulonipiscium fishelsonii</name>
    <dbReference type="NCBI Taxonomy" id="77094"/>
    <lineage>
        <taxon>Bacteria</taxon>
        <taxon>Bacillati</taxon>
        <taxon>Bacillota</taxon>
        <taxon>Clostridia</taxon>
        <taxon>Lachnospirales</taxon>
        <taxon>Lachnospiraceae</taxon>
        <taxon>Candidatus Epulonipiscium</taxon>
    </lineage>
</organism>
<dbReference type="Proteomes" id="UP000188605">
    <property type="component" value="Unassembled WGS sequence"/>
</dbReference>
<comment type="caution">
    <text evidence="1">The sequence shown here is derived from an EMBL/GenBank/DDBJ whole genome shotgun (WGS) entry which is preliminary data.</text>
</comment>
<accession>A0ACC8XG87</accession>
<evidence type="ECO:0000313" key="1">
    <source>
        <dbReference type="EMBL" id="ONI42419.1"/>
    </source>
</evidence>
<reference evidence="1" key="1">
    <citation type="submission" date="2016-08" db="EMBL/GenBank/DDBJ databases">
        <authorList>
            <person name="Ngugi D.K."/>
            <person name="Miyake S."/>
            <person name="Stingl U."/>
        </authorList>
    </citation>
    <scope>NUCLEOTIDE SEQUENCE</scope>
    <source>
        <strain evidence="1">SCG-B11WGA-EpuloA1</strain>
    </source>
</reference>